<name>A0A9P6E7A9_9AGAR</name>
<protein>
    <recommendedName>
        <fullName evidence="1">BTB domain-containing protein</fullName>
    </recommendedName>
</protein>
<dbReference type="Proteomes" id="UP000807306">
    <property type="component" value="Unassembled WGS sequence"/>
</dbReference>
<evidence type="ECO:0000313" key="3">
    <source>
        <dbReference type="Proteomes" id="UP000807306"/>
    </source>
</evidence>
<evidence type="ECO:0000259" key="1">
    <source>
        <dbReference type="Pfam" id="PF00651"/>
    </source>
</evidence>
<dbReference type="AlphaFoldDB" id="A0A9P6E7A9"/>
<keyword evidence="3" id="KW-1185">Reference proteome</keyword>
<evidence type="ECO:0000313" key="2">
    <source>
        <dbReference type="EMBL" id="KAF9523866.1"/>
    </source>
</evidence>
<dbReference type="EMBL" id="MU157909">
    <property type="protein sequence ID" value="KAF9523866.1"/>
    <property type="molecule type" value="Genomic_DNA"/>
</dbReference>
<sequence length="233" mass="26740">MDTGNDASITNDEEYYLNHVVFLVENTRFKVPTQRFEEESEVFKSMFTLPPGSDLSSEGQTDEHPIRLDGVLKKDFKALLRVLYPKKFGTRLELSTDEWVCVLHLSTKWAIDSVRTFAIDTLYRALKGSPHKLVIYGKRFDVDDWIFIGVELLVRRATPMTDEDVTQLGIGEVLRISAIRECYSYMTLLPERGEKPRDGSLDTRIQTVYELADVPDWHSRPSARIPAGRIILN</sequence>
<accession>A0A9P6E7A9</accession>
<gene>
    <name evidence="2" type="ORF">CPB83DRAFT_798769</name>
</gene>
<dbReference type="Pfam" id="PF00651">
    <property type="entry name" value="BTB"/>
    <property type="match status" value="1"/>
</dbReference>
<dbReference type="CDD" id="cd18186">
    <property type="entry name" value="BTB_POZ_ZBTB_KLHL-like"/>
    <property type="match status" value="1"/>
</dbReference>
<dbReference type="Gene3D" id="3.30.710.10">
    <property type="entry name" value="Potassium Channel Kv1.1, Chain A"/>
    <property type="match status" value="1"/>
</dbReference>
<dbReference type="InterPro" id="IPR011333">
    <property type="entry name" value="SKP1/BTB/POZ_sf"/>
</dbReference>
<reference evidence="2" key="1">
    <citation type="submission" date="2020-11" db="EMBL/GenBank/DDBJ databases">
        <authorList>
            <consortium name="DOE Joint Genome Institute"/>
            <person name="Ahrendt S."/>
            <person name="Riley R."/>
            <person name="Andreopoulos W."/>
            <person name="Labutti K."/>
            <person name="Pangilinan J."/>
            <person name="Ruiz-Duenas F.J."/>
            <person name="Barrasa J.M."/>
            <person name="Sanchez-Garcia M."/>
            <person name="Camarero S."/>
            <person name="Miyauchi S."/>
            <person name="Serrano A."/>
            <person name="Linde D."/>
            <person name="Babiker R."/>
            <person name="Drula E."/>
            <person name="Ayuso-Fernandez I."/>
            <person name="Pacheco R."/>
            <person name="Padilla G."/>
            <person name="Ferreira P."/>
            <person name="Barriuso J."/>
            <person name="Kellner H."/>
            <person name="Castanera R."/>
            <person name="Alfaro M."/>
            <person name="Ramirez L."/>
            <person name="Pisabarro A.G."/>
            <person name="Kuo A."/>
            <person name="Tritt A."/>
            <person name="Lipzen A."/>
            <person name="He G."/>
            <person name="Yan M."/>
            <person name="Ng V."/>
            <person name="Cullen D."/>
            <person name="Martin F."/>
            <person name="Rosso M.-N."/>
            <person name="Henrissat B."/>
            <person name="Hibbett D."/>
            <person name="Martinez A.T."/>
            <person name="Grigoriev I.V."/>
        </authorList>
    </citation>
    <scope>NUCLEOTIDE SEQUENCE</scope>
    <source>
        <strain evidence="2">CBS 506.95</strain>
    </source>
</reference>
<organism evidence="2 3">
    <name type="scientific">Crepidotus variabilis</name>
    <dbReference type="NCBI Taxonomy" id="179855"/>
    <lineage>
        <taxon>Eukaryota</taxon>
        <taxon>Fungi</taxon>
        <taxon>Dikarya</taxon>
        <taxon>Basidiomycota</taxon>
        <taxon>Agaricomycotina</taxon>
        <taxon>Agaricomycetes</taxon>
        <taxon>Agaricomycetidae</taxon>
        <taxon>Agaricales</taxon>
        <taxon>Agaricineae</taxon>
        <taxon>Crepidotaceae</taxon>
        <taxon>Crepidotus</taxon>
    </lineage>
</organism>
<feature type="domain" description="BTB" evidence="1">
    <location>
        <begin position="20"/>
        <end position="116"/>
    </location>
</feature>
<dbReference type="InterPro" id="IPR000210">
    <property type="entry name" value="BTB/POZ_dom"/>
</dbReference>
<proteinExistence type="predicted"/>
<comment type="caution">
    <text evidence="2">The sequence shown here is derived from an EMBL/GenBank/DDBJ whole genome shotgun (WGS) entry which is preliminary data.</text>
</comment>
<dbReference type="OrthoDB" id="2593747at2759"/>
<dbReference type="SUPFAM" id="SSF54695">
    <property type="entry name" value="POZ domain"/>
    <property type="match status" value="1"/>
</dbReference>